<reference evidence="4" key="1">
    <citation type="journal article" date="2021" name="Science">
        <title>Hunting the eagle killer: A cyanobacterial neurotoxin causes vacuolar myelinopathy.</title>
        <authorList>
            <person name="Breinlinger S."/>
            <person name="Phillips T.J."/>
            <person name="Haram B.N."/>
            <person name="Mares J."/>
            <person name="Martinez Yerena J.A."/>
            <person name="Hrouzek P."/>
            <person name="Sobotka R."/>
            <person name="Henderson W.M."/>
            <person name="Schmieder P."/>
            <person name="Williams S.M."/>
            <person name="Lauderdale J.D."/>
            <person name="Wilde H.D."/>
            <person name="Gerrin W."/>
            <person name="Kust A."/>
            <person name="Washington J.W."/>
            <person name="Wagner C."/>
            <person name="Geier B."/>
            <person name="Liebeke M."/>
            <person name="Enke H."/>
            <person name="Niedermeyer T.H.J."/>
            <person name="Wilde S.B."/>
        </authorList>
    </citation>
    <scope>NUCLEOTIDE SEQUENCE [LARGE SCALE GENOMIC DNA]</scope>
    <source>
        <strain evidence="4">Thurmond2011</strain>
    </source>
</reference>
<name>A0AAP5I6V4_9CYAN</name>
<dbReference type="SUPFAM" id="SSF51126">
    <property type="entry name" value="Pectin lyase-like"/>
    <property type="match status" value="7"/>
</dbReference>
<keyword evidence="4" id="KW-1185">Reference proteome</keyword>
<comment type="caution">
    <text evidence="3">The sequence shown here is derived from an EMBL/GenBank/DDBJ whole genome shotgun (WGS) entry which is preliminary data.</text>
</comment>
<dbReference type="SMART" id="SM00912">
    <property type="entry name" value="Haemagg_act"/>
    <property type="match status" value="1"/>
</dbReference>
<sequence>MMHIPHLSILLKVQNLLPKFFIFTLLLVSATPAKAQITPDGTLGADRSVITPNTLIQSKNINADLITGGAQRGRNLFHSFGEFNVGEGQRVYFANPSDVTNILTRVTGGNQSKIFGTLGVDGAANLFLINPAGILFGSGATLDLRGSFVGTTANGVQFGTQGLFSATNPQAPPLLTIDPSGLLFNQLNQQGITVNNEFMGVPNGKSLLLVGGNVTLDGGGLIASGGRVELASLAAPGTIGLNVAGDALSLSLPTNVQRGNVSLRNQAFVDVSGAGGGDIAVNAGKLDMSNSSTLFAGIGTGMGNESSKAGNININADLVSLDSAYIDNVVVSSTSKGNAGNINITTGSLSATHGAQIDSFTRGIGNGGNITIVAKDAVTFDGINSSNGIHSGSYSNVYSGAIGNGGNTSISAGSLSLTNGAELNVDVYGAFENLDGGKGKGGIINVNVGDKLTISGSGSAISGELGSGAVGRGGDIKVQAGNISVTDGGTISSSTLGKGDAGNISITANDGISLSRNSFIVSNVQSSDAAGNAGNIDIKTGSLSVKDGSQINSFTRGHGNAGNITITAKNAVTFDQIGSDGFYSALQSNVYSGAVGNGGNINLSAGSLSLTNGGQINAFLDSGAVGRGGNIKVQAGNISVTDGGTISSSTLGQGNAGNISITANDGISLSRNSFIVSNVQSSDAVGNAGNIDINTASLSVQSGSQINSFTLGRGNSGNITITAKNAVTFDRIGSDGFYSALQSNVYSGAVGNGGNINLSAGSLSLTNGGQINAFLDSGAVGRGGNIKVQAGNISVTDGGTINSSTFGAGNSGDLTITADTIQLSGTSSRVFAQSNSSATGNAGSLTINTGQLLVQNEAQVSASTFGAGNGGNLTVNAKTIQLNGISADGKTASGLFAQQGTSGARGNAGKLTISTQQLQVQNGAQVSASTFGAGNSGDLTITADTIQLSGTSSRVSARSNSSATGNAGSLTINTGQLLVQNEAQVSASTFGAGNGGNLTVNAKTIQLNGISADGKTASGLFAQQGTSGARGNAGKLTINTQQLQVQNGALVSASTFGAGNSGDLTITADTIKLSGTSSGVYARSNSSATGNAGSLTINAGQLFVQNEAQVSASTFGAGNGGNLTVNANTILLSGTSPDGKTASGLFAQQATLGARGNAGKLTINTQQLQVQNGALVSTSTFGAGNSGNLTVKADTILLTGSSSGLFNEANSGSTGNAGNLTINTRQILVQNGSGVYVQNLGKGNAGNLDIRARSIQLDKGILTGQTNSGIGGDIKLTVDDYILLRNTSKISTNATTAGDGGKITINTPFIVAVPNENNDITANAGSGSPGKIKINAQLFGIQPRQQLLPPANSITAFSQKGVQGQIVIAQPQVELIQGLIELPIQVSDAANKFSQLCPNSPNGKPLGEFVITGKGNIPPNPLQLLPGRNPDIPLATAEDMQEIRSIQAQEQKKKEEQQHSTKVARKKNKDNTLPSIVEAQGIVQTPDGQIYFVANANHATPSSQPTASVCPSQN</sequence>
<accession>A0AAP5I6V4</accession>
<protein>
    <submittedName>
        <fullName evidence="3">Filamentous hemagglutinin N-terminal domain-containing protein</fullName>
    </submittedName>
</protein>
<organism evidence="3 4">
    <name type="scientific">Aetokthonos hydrillicola Thurmond2011</name>
    <dbReference type="NCBI Taxonomy" id="2712845"/>
    <lineage>
        <taxon>Bacteria</taxon>
        <taxon>Bacillati</taxon>
        <taxon>Cyanobacteriota</taxon>
        <taxon>Cyanophyceae</taxon>
        <taxon>Nostocales</taxon>
        <taxon>Hapalosiphonaceae</taxon>
        <taxon>Aetokthonos</taxon>
    </lineage>
</organism>
<evidence type="ECO:0000313" key="3">
    <source>
        <dbReference type="EMBL" id="MDR9894253.1"/>
    </source>
</evidence>
<dbReference type="NCBIfam" id="TIGR01901">
    <property type="entry name" value="adhes_NPXG"/>
    <property type="match status" value="1"/>
</dbReference>
<evidence type="ECO:0000313" key="4">
    <source>
        <dbReference type="Proteomes" id="UP000667802"/>
    </source>
</evidence>
<evidence type="ECO:0000256" key="1">
    <source>
        <dbReference type="SAM" id="MobiDB-lite"/>
    </source>
</evidence>
<evidence type="ECO:0000259" key="2">
    <source>
        <dbReference type="SMART" id="SM00912"/>
    </source>
</evidence>
<dbReference type="Pfam" id="PF05860">
    <property type="entry name" value="TPS"/>
    <property type="match status" value="1"/>
</dbReference>
<gene>
    <name evidence="3" type="ORF">G7B40_006660</name>
</gene>
<feature type="compositionally biased region" description="Basic and acidic residues" evidence="1">
    <location>
        <begin position="1450"/>
        <end position="1459"/>
    </location>
</feature>
<dbReference type="InterPro" id="IPR012334">
    <property type="entry name" value="Pectin_lyas_fold"/>
</dbReference>
<dbReference type="Proteomes" id="UP000667802">
    <property type="component" value="Unassembled WGS sequence"/>
</dbReference>
<dbReference type="RefSeq" id="WP_208348935.1">
    <property type="nucleotide sequence ID" value="NZ_JAALHA020000002.1"/>
</dbReference>
<dbReference type="Gene3D" id="2.160.20.10">
    <property type="entry name" value="Single-stranded right-handed beta-helix, Pectin lyase-like"/>
    <property type="match status" value="5"/>
</dbReference>
<dbReference type="EMBL" id="JAALHA020000002">
    <property type="protein sequence ID" value="MDR9894253.1"/>
    <property type="molecule type" value="Genomic_DNA"/>
</dbReference>
<dbReference type="InterPro" id="IPR011050">
    <property type="entry name" value="Pectin_lyase_fold/virulence"/>
</dbReference>
<feature type="region of interest" description="Disordered" evidence="1">
    <location>
        <begin position="1450"/>
        <end position="1475"/>
    </location>
</feature>
<feature type="domain" description="Filamentous haemagglutinin FhaB/tRNA nuclease CdiA-like TPS" evidence="2">
    <location>
        <begin position="44"/>
        <end position="159"/>
    </location>
</feature>
<proteinExistence type="predicted"/>
<dbReference type="InterPro" id="IPR008638">
    <property type="entry name" value="FhaB/CdiA-like_TPS"/>
</dbReference>